<dbReference type="CDD" id="cd07185">
    <property type="entry name" value="OmpA_C-like"/>
    <property type="match status" value="2"/>
</dbReference>
<dbReference type="SUPFAM" id="SSF103088">
    <property type="entry name" value="OmpA-like"/>
    <property type="match status" value="2"/>
</dbReference>
<dbReference type="InterPro" id="IPR036737">
    <property type="entry name" value="OmpA-like_sf"/>
</dbReference>
<dbReference type="EMBL" id="CP059075">
    <property type="protein sequence ID" value="QRE03225.1"/>
    <property type="molecule type" value="Genomic_DNA"/>
</dbReference>
<gene>
    <name evidence="3" type="ORF">H0H26_09990</name>
</gene>
<dbReference type="AlphaFoldDB" id="A0A7U2NDW9"/>
<dbReference type="InterPro" id="IPR050330">
    <property type="entry name" value="Bact_OuterMem_StrucFunc"/>
</dbReference>
<dbReference type="Proteomes" id="UP000596329">
    <property type="component" value="Chromosome"/>
</dbReference>
<dbReference type="PROSITE" id="PS51123">
    <property type="entry name" value="OMPA_2"/>
    <property type="match status" value="2"/>
</dbReference>
<feature type="signal peptide" evidence="2">
    <location>
        <begin position="1"/>
        <end position="18"/>
    </location>
</feature>
<evidence type="ECO:0000313" key="4">
    <source>
        <dbReference type="Proteomes" id="UP000596329"/>
    </source>
</evidence>
<evidence type="ECO:0000313" key="3">
    <source>
        <dbReference type="EMBL" id="QRE03225.1"/>
    </source>
</evidence>
<keyword evidence="1" id="KW-0472">Membrane</keyword>
<accession>A0A7U2NDW9</accession>
<feature type="chain" id="PRO_5041101072" evidence="2">
    <location>
        <begin position="19"/>
        <end position="283"/>
    </location>
</feature>
<protein>
    <submittedName>
        <fullName evidence="3">OmpA family protein</fullName>
    </submittedName>
</protein>
<evidence type="ECO:0000256" key="2">
    <source>
        <dbReference type="SAM" id="SignalP"/>
    </source>
</evidence>
<keyword evidence="2" id="KW-0732">Signal</keyword>
<reference evidence="3 4" key="1">
    <citation type="submission" date="2020-07" db="EMBL/GenBank/DDBJ databases">
        <title>Genomic characterization of Flavobacterium psychrophilum strains.</title>
        <authorList>
            <person name="Castillo D."/>
            <person name="Jorgensen J."/>
            <person name="Middelboe M."/>
        </authorList>
    </citation>
    <scope>NUCLEOTIDE SEQUENCE [LARGE SCALE GENOMIC DNA]</scope>
    <source>
        <strain evidence="3 4">FPS-R7</strain>
    </source>
</reference>
<dbReference type="GO" id="GO:0016020">
    <property type="term" value="C:membrane"/>
    <property type="evidence" value="ECO:0007669"/>
    <property type="project" value="UniProtKB-UniRule"/>
</dbReference>
<evidence type="ECO:0000256" key="1">
    <source>
        <dbReference type="PROSITE-ProRule" id="PRU00473"/>
    </source>
</evidence>
<dbReference type="InterPro" id="IPR006665">
    <property type="entry name" value="OmpA-like"/>
</dbReference>
<sequence length="283" mass="32609">MRICYFLLFLCLVENASAQEKLEIYFDFNKTDINPKTKIKLDSLITSKNKIEILKIYGFTDSVDTTTYNDSLSIKRAKKIFNYCKENKVQISNQVEIKGFGENYNQSKNSNKNRKAIIFFKSILSDKPKPNPNNSENGSFYSSENPEILKQFLASEKSIFEKFKNAKKGDIIIINNILFQINSEKLANGSSQIIIDLLDYLTNNPKIKIEIHGNICCNPNTNDVKLSYRRAKYIFDYLIKNGIATSRLGYHGYGSANPIYKIPEKSYQEELANRRVEILIIEK</sequence>
<name>A0A7U2NDW9_FLAPS</name>
<dbReference type="Pfam" id="PF00691">
    <property type="entry name" value="OmpA"/>
    <property type="match status" value="2"/>
</dbReference>
<dbReference type="RefSeq" id="WP_052079091.1">
    <property type="nucleotide sequence ID" value="NZ_CBCRUG010000001.1"/>
</dbReference>
<dbReference type="Gene3D" id="3.30.1330.60">
    <property type="entry name" value="OmpA-like domain"/>
    <property type="match status" value="2"/>
</dbReference>
<proteinExistence type="predicted"/>
<organism evidence="3 4">
    <name type="scientific">Flavobacterium psychrophilum</name>
    <dbReference type="NCBI Taxonomy" id="96345"/>
    <lineage>
        <taxon>Bacteria</taxon>
        <taxon>Pseudomonadati</taxon>
        <taxon>Bacteroidota</taxon>
        <taxon>Flavobacteriia</taxon>
        <taxon>Flavobacteriales</taxon>
        <taxon>Flavobacteriaceae</taxon>
        <taxon>Flavobacterium</taxon>
    </lineage>
</organism>
<dbReference type="PANTHER" id="PTHR30329:SF21">
    <property type="entry name" value="LIPOPROTEIN YIAD-RELATED"/>
    <property type="match status" value="1"/>
</dbReference>
<dbReference type="PANTHER" id="PTHR30329">
    <property type="entry name" value="STATOR ELEMENT OF FLAGELLAR MOTOR COMPLEX"/>
    <property type="match status" value="1"/>
</dbReference>